<dbReference type="KEGG" id="acab:QRX50_48265"/>
<evidence type="ECO:0000313" key="2">
    <source>
        <dbReference type="EMBL" id="WIX79040.1"/>
    </source>
</evidence>
<organism evidence="2 3">
    <name type="scientific">Amycolatopsis carbonis</name>
    <dbReference type="NCBI Taxonomy" id="715471"/>
    <lineage>
        <taxon>Bacteria</taxon>
        <taxon>Bacillati</taxon>
        <taxon>Actinomycetota</taxon>
        <taxon>Actinomycetes</taxon>
        <taxon>Pseudonocardiales</taxon>
        <taxon>Pseudonocardiaceae</taxon>
        <taxon>Amycolatopsis</taxon>
    </lineage>
</organism>
<keyword evidence="1" id="KW-0812">Transmembrane</keyword>
<gene>
    <name evidence="2" type="ORF">QRX50_48265</name>
</gene>
<keyword evidence="1" id="KW-0472">Membrane</keyword>
<dbReference type="Proteomes" id="UP001236014">
    <property type="component" value="Chromosome"/>
</dbReference>
<sequence length="99" mass="10269">MGAQPSASGGIGLLAVPWCLALAYSVVRLWLGGRWGRITLTVLTIPSLLPGYTAVSALVDGHALPSIGVLDLMVGVLPLIGVVLAYLPASNTYIRLRSS</sequence>
<keyword evidence="3" id="KW-1185">Reference proteome</keyword>
<dbReference type="RefSeq" id="WP_285969734.1">
    <property type="nucleotide sequence ID" value="NZ_CP127294.1"/>
</dbReference>
<reference evidence="2 3" key="1">
    <citation type="submission" date="2023-06" db="EMBL/GenBank/DDBJ databases">
        <authorList>
            <person name="Oyuntsetseg B."/>
            <person name="Kim S.B."/>
        </authorList>
    </citation>
    <scope>NUCLEOTIDE SEQUENCE [LARGE SCALE GENOMIC DNA]</scope>
    <source>
        <strain evidence="2 3">2-15</strain>
    </source>
</reference>
<name>A0A9Y2IES5_9PSEU</name>
<evidence type="ECO:0000313" key="3">
    <source>
        <dbReference type="Proteomes" id="UP001236014"/>
    </source>
</evidence>
<feature type="transmembrane region" description="Helical" evidence="1">
    <location>
        <begin position="12"/>
        <end position="31"/>
    </location>
</feature>
<accession>A0A9Y2IES5</accession>
<evidence type="ECO:0000256" key="1">
    <source>
        <dbReference type="SAM" id="Phobius"/>
    </source>
</evidence>
<feature type="transmembrane region" description="Helical" evidence="1">
    <location>
        <begin position="65"/>
        <end position="87"/>
    </location>
</feature>
<keyword evidence="1" id="KW-1133">Transmembrane helix</keyword>
<feature type="transmembrane region" description="Helical" evidence="1">
    <location>
        <begin position="38"/>
        <end position="59"/>
    </location>
</feature>
<protein>
    <submittedName>
        <fullName evidence="2">Uncharacterized protein</fullName>
    </submittedName>
</protein>
<dbReference type="AlphaFoldDB" id="A0A9Y2IES5"/>
<dbReference type="EMBL" id="CP127294">
    <property type="protein sequence ID" value="WIX79040.1"/>
    <property type="molecule type" value="Genomic_DNA"/>
</dbReference>
<proteinExistence type="predicted"/>